<accession>A0A1H8RFQ5</accession>
<evidence type="ECO:0000256" key="1">
    <source>
        <dbReference type="SAM" id="MobiDB-lite"/>
    </source>
</evidence>
<name>A0A1H8RFQ5_9HYPH</name>
<evidence type="ECO:0000313" key="4">
    <source>
        <dbReference type="Proteomes" id="UP000183063"/>
    </source>
</evidence>
<evidence type="ECO:0000313" key="5">
    <source>
        <dbReference type="Proteomes" id="UP000198939"/>
    </source>
</evidence>
<gene>
    <name evidence="2" type="ORF">RTCCBAU85039_4192</name>
    <name evidence="3" type="ORF">SAMN05216228_102192</name>
</gene>
<proteinExistence type="predicted"/>
<dbReference type="Proteomes" id="UP000198939">
    <property type="component" value="Unassembled WGS sequence"/>
</dbReference>
<dbReference type="AlphaFoldDB" id="A0A1H8RFQ5"/>
<keyword evidence="5" id="KW-1185">Reference proteome</keyword>
<dbReference type="EMBL" id="FNXB01000024">
    <property type="protein sequence ID" value="SEI07011.1"/>
    <property type="molecule type" value="Genomic_DNA"/>
</dbReference>
<sequence length="191" mass="21265">MHPVCKVLPFRHGENVGRGRGTNETGPNHRDGTKQHRRNRFQNSLHALIATSRPTYKASRRPRRDALWRGALDMPTRTRSARNPLRRTLFLIRIVPTIARQRNAAGPSHLGGDDEDDRECIRIDNDDPSIRSLRHCSADDGGGGRAASCVIDGGRPCECYAGRKDQCCDRTNRSLISIFCSLGKATATQHS</sequence>
<evidence type="ECO:0000313" key="2">
    <source>
        <dbReference type="EMBL" id="SEI07011.1"/>
    </source>
</evidence>
<reference evidence="2" key="3">
    <citation type="submission" date="2016-10" db="EMBL/GenBank/DDBJ databases">
        <authorList>
            <person name="de Groot N.N."/>
        </authorList>
    </citation>
    <scope>NUCLEOTIDE SEQUENCE [LARGE SCALE GENOMIC DNA]</scope>
    <source>
        <strain evidence="2">CCBAU85039</strain>
    </source>
</reference>
<feature type="region of interest" description="Disordered" evidence="1">
    <location>
        <begin position="1"/>
        <end position="36"/>
    </location>
</feature>
<organism evidence="2 4">
    <name type="scientific">Rhizobium tibeticum</name>
    <dbReference type="NCBI Taxonomy" id="501024"/>
    <lineage>
        <taxon>Bacteria</taxon>
        <taxon>Pseudomonadati</taxon>
        <taxon>Pseudomonadota</taxon>
        <taxon>Alphaproteobacteria</taxon>
        <taxon>Hyphomicrobiales</taxon>
        <taxon>Rhizobiaceae</taxon>
        <taxon>Rhizobium/Agrobacterium group</taxon>
        <taxon>Rhizobium</taxon>
    </lineage>
</organism>
<dbReference type="EMBL" id="FOCV01000021">
    <property type="protein sequence ID" value="SEO65271.1"/>
    <property type="molecule type" value="Genomic_DNA"/>
</dbReference>
<dbReference type="Proteomes" id="UP000183063">
    <property type="component" value="Unassembled WGS sequence"/>
</dbReference>
<protein>
    <submittedName>
        <fullName evidence="2">Uncharacterized protein</fullName>
    </submittedName>
</protein>
<evidence type="ECO:0000313" key="3">
    <source>
        <dbReference type="EMBL" id="SEO65271.1"/>
    </source>
</evidence>
<reference evidence="3 5" key="2">
    <citation type="submission" date="2016-10" db="EMBL/GenBank/DDBJ databases">
        <authorList>
            <person name="Varghese N."/>
            <person name="Submissions S."/>
        </authorList>
    </citation>
    <scope>NUCLEOTIDE SEQUENCE [LARGE SCALE GENOMIC DNA]</scope>
    <source>
        <strain evidence="3 5">CGMCC 1.7071</strain>
    </source>
</reference>
<reference evidence="4" key="1">
    <citation type="submission" date="2016-10" db="EMBL/GenBank/DDBJ databases">
        <authorList>
            <person name="Wibberg D."/>
        </authorList>
    </citation>
    <scope>NUCLEOTIDE SEQUENCE [LARGE SCALE GENOMIC DNA]</scope>
</reference>